<dbReference type="InterPro" id="IPR000408">
    <property type="entry name" value="Reg_chr_condens"/>
</dbReference>
<sequence>MDGGNNSRRRQKLVYADFVNKTPGDRVVAGGVHTTILTDQHEVYSCGINEGGTVPVKDLAAEETTRKLTVIEFTEEVKKEGRIVQLTSGAGFTAALTHRGSVIAWGNLRDENGSHGQLGSSARTKLIRSTYMADVTGKSLHRSVLEKSKLIKFSDIFAGGYWTMARATDGRIFACGLNNYGQLGFPLPNVANNGTEGDSEEQNKKLKINRLTYSPAFPSDIKWTHTAGVKHIVARTDDGEVYGIGLNTDNELGIGTYEGKDDEEHWRYFELQKINFADGVEIAGITAALGCSIAWTDDGRAYGFGYDSVGQLGLGITEDRDKSVTTPRIIKSKHLDDYKIISVDLADNHSVFLAVEINE</sequence>
<dbReference type="PANTHER" id="PTHR45982">
    <property type="entry name" value="REGULATOR OF CHROMOSOME CONDENSATION"/>
    <property type="match status" value="1"/>
</dbReference>
<dbReference type="GO" id="GO:0005085">
    <property type="term" value="F:guanyl-nucleotide exchange factor activity"/>
    <property type="evidence" value="ECO:0007669"/>
    <property type="project" value="TreeGrafter"/>
</dbReference>
<accession>A0A914PCC0</accession>
<dbReference type="GO" id="GO:0005737">
    <property type="term" value="C:cytoplasm"/>
    <property type="evidence" value="ECO:0007669"/>
    <property type="project" value="TreeGrafter"/>
</dbReference>
<keyword evidence="2" id="KW-1185">Reference proteome</keyword>
<dbReference type="WBParaSite" id="PDA_v2.g15236.t1">
    <property type="protein sequence ID" value="PDA_v2.g15236.t1"/>
    <property type="gene ID" value="PDA_v2.g15236"/>
</dbReference>
<evidence type="ECO:0000256" key="1">
    <source>
        <dbReference type="PROSITE-ProRule" id="PRU00235"/>
    </source>
</evidence>
<dbReference type="SUPFAM" id="SSF50985">
    <property type="entry name" value="RCC1/BLIP-II"/>
    <property type="match status" value="2"/>
</dbReference>
<dbReference type="AlphaFoldDB" id="A0A914PCC0"/>
<dbReference type="InterPro" id="IPR009091">
    <property type="entry name" value="RCC1/BLIP-II"/>
</dbReference>
<evidence type="ECO:0000313" key="3">
    <source>
        <dbReference type="WBParaSite" id="PDA_v2.g15236.t1"/>
    </source>
</evidence>
<dbReference type="Gene3D" id="2.130.10.30">
    <property type="entry name" value="Regulator of chromosome condensation 1/beta-lactamase-inhibitor protein II"/>
    <property type="match status" value="1"/>
</dbReference>
<dbReference type="Pfam" id="PF00415">
    <property type="entry name" value="RCC1"/>
    <property type="match status" value="1"/>
</dbReference>
<evidence type="ECO:0000313" key="2">
    <source>
        <dbReference type="Proteomes" id="UP000887578"/>
    </source>
</evidence>
<feature type="repeat" description="RCC1" evidence="1">
    <location>
        <begin position="299"/>
        <end position="356"/>
    </location>
</feature>
<dbReference type="PANTHER" id="PTHR45982:SF1">
    <property type="entry name" value="REGULATOR OF CHROMOSOME CONDENSATION"/>
    <property type="match status" value="1"/>
</dbReference>
<protein>
    <submittedName>
        <fullName evidence="3">Uncharacterized protein</fullName>
    </submittedName>
</protein>
<dbReference type="Pfam" id="PF13540">
    <property type="entry name" value="RCC1_2"/>
    <property type="match status" value="1"/>
</dbReference>
<organism evidence="2 3">
    <name type="scientific">Panagrolaimus davidi</name>
    <dbReference type="NCBI Taxonomy" id="227884"/>
    <lineage>
        <taxon>Eukaryota</taxon>
        <taxon>Metazoa</taxon>
        <taxon>Ecdysozoa</taxon>
        <taxon>Nematoda</taxon>
        <taxon>Chromadorea</taxon>
        <taxon>Rhabditida</taxon>
        <taxon>Tylenchina</taxon>
        <taxon>Panagrolaimomorpha</taxon>
        <taxon>Panagrolaimoidea</taxon>
        <taxon>Panagrolaimidae</taxon>
        <taxon>Panagrolaimus</taxon>
    </lineage>
</organism>
<dbReference type="PRINTS" id="PR00633">
    <property type="entry name" value="RCCNDNSATION"/>
</dbReference>
<dbReference type="InterPro" id="IPR051553">
    <property type="entry name" value="Ran_GTPase-activating"/>
</dbReference>
<dbReference type="Proteomes" id="UP000887578">
    <property type="component" value="Unplaced"/>
</dbReference>
<proteinExistence type="predicted"/>
<reference evidence="3" key="1">
    <citation type="submission" date="2022-11" db="UniProtKB">
        <authorList>
            <consortium name="WormBaseParasite"/>
        </authorList>
    </citation>
    <scope>IDENTIFICATION</scope>
</reference>
<dbReference type="PROSITE" id="PS50012">
    <property type="entry name" value="RCC1_3"/>
    <property type="match status" value="1"/>
</dbReference>
<name>A0A914PCC0_9BILA</name>